<accession>A0A834XND8</accession>
<feature type="domain" description="Pseudouridine synthase I TruA alpha/beta" evidence="4">
    <location>
        <begin position="211"/>
        <end position="326"/>
    </location>
</feature>
<dbReference type="InterPro" id="IPR020094">
    <property type="entry name" value="TruA/RsuA/RluB/E/F_N"/>
</dbReference>
<dbReference type="GO" id="GO:0005634">
    <property type="term" value="C:nucleus"/>
    <property type="evidence" value="ECO:0007669"/>
    <property type="project" value="TreeGrafter"/>
</dbReference>
<evidence type="ECO:0000259" key="4">
    <source>
        <dbReference type="Pfam" id="PF01416"/>
    </source>
</evidence>
<keyword evidence="6" id="KW-1185">Reference proteome</keyword>
<evidence type="ECO:0000256" key="3">
    <source>
        <dbReference type="ARBA" id="ARBA00023235"/>
    </source>
</evidence>
<dbReference type="Gene3D" id="3.30.70.580">
    <property type="entry name" value="Pseudouridine synthase I, catalytic domain, N-terminal subdomain"/>
    <property type="match status" value="1"/>
</dbReference>
<evidence type="ECO:0000256" key="2">
    <source>
        <dbReference type="ARBA" id="ARBA00022694"/>
    </source>
</evidence>
<dbReference type="GO" id="GO:0003723">
    <property type="term" value="F:RNA binding"/>
    <property type="evidence" value="ECO:0007669"/>
    <property type="project" value="InterPro"/>
</dbReference>
<dbReference type="GO" id="GO:1990481">
    <property type="term" value="P:mRNA pseudouridine synthesis"/>
    <property type="evidence" value="ECO:0007669"/>
    <property type="project" value="TreeGrafter"/>
</dbReference>
<dbReference type="GO" id="GO:0005737">
    <property type="term" value="C:cytoplasm"/>
    <property type="evidence" value="ECO:0007669"/>
    <property type="project" value="TreeGrafter"/>
</dbReference>
<gene>
    <name evidence="5" type="ORF">HCN44_007726</name>
</gene>
<dbReference type="FunFam" id="3.30.70.580:FF:000007">
    <property type="entry name" value="tRNA pseudouridine synthase"/>
    <property type="match status" value="1"/>
</dbReference>
<dbReference type="InterPro" id="IPR020097">
    <property type="entry name" value="PsdUridine_synth_TruA_a/b_dom"/>
</dbReference>
<keyword evidence="3" id="KW-0413">Isomerase</keyword>
<proteinExistence type="inferred from homology"/>
<dbReference type="Proteomes" id="UP000639338">
    <property type="component" value="Unassembled WGS sequence"/>
</dbReference>
<organism evidence="5 6">
    <name type="scientific">Aphidius gifuensis</name>
    <name type="common">Parasitoid wasp</name>
    <dbReference type="NCBI Taxonomy" id="684658"/>
    <lineage>
        <taxon>Eukaryota</taxon>
        <taxon>Metazoa</taxon>
        <taxon>Ecdysozoa</taxon>
        <taxon>Arthropoda</taxon>
        <taxon>Hexapoda</taxon>
        <taxon>Insecta</taxon>
        <taxon>Pterygota</taxon>
        <taxon>Neoptera</taxon>
        <taxon>Endopterygota</taxon>
        <taxon>Hymenoptera</taxon>
        <taxon>Apocrita</taxon>
        <taxon>Ichneumonoidea</taxon>
        <taxon>Braconidae</taxon>
        <taxon>Aphidiinae</taxon>
        <taxon>Aphidius</taxon>
    </lineage>
</organism>
<comment type="caution">
    <text evidence="5">The sequence shown here is derived from an EMBL/GenBank/DDBJ whole genome shotgun (WGS) entry which is preliminary data.</text>
</comment>
<dbReference type="GO" id="GO:0031119">
    <property type="term" value="P:tRNA pseudouridine synthesis"/>
    <property type="evidence" value="ECO:0007669"/>
    <property type="project" value="TreeGrafter"/>
</dbReference>
<dbReference type="SUPFAM" id="SSF55120">
    <property type="entry name" value="Pseudouridine synthase"/>
    <property type="match status" value="1"/>
</dbReference>
<dbReference type="AlphaFoldDB" id="A0A834XND8"/>
<dbReference type="EMBL" id="JACMRX010000005">
    <property type="protein sequence ID" value="KAF7989196.1"/>
    <property type="molecule type" value="Genomic_DNA"/>
</dbReference>
<dbReference type="PANTHER" id="PTHR11142:SF5">
    <property type="entry name" value="TRNA PSEUDOURIDINE(38_39) SYNTHASE"/>
    <property type="match status" value="1"/>
</dbReference>
<dbReference type="InterPro" id="IPR001406">
    <property type="entry name" value="PsdUridine_synth_TruA"/>
</dbReference>
<dbReference type="HAMAP" id="MF_00171">
    <property type="entry name" value="TruA"/>
    <property type="match status" value="1"/>
</dbReference>
<dbReference type="OrthoDB" id="25767at2759"/>
<evidence type="ECO:0000313" key="6">
    <source>
        <dbReference type="Proteomes" id="UP000639338"/>
    </source>
</evidence>
<dbReference type="NCBIfam" id="TIGR00071">
    <property type="entry name" value="hisT_truA"/>
    <property type="match status" value="1"/>
</dbReference>
<sequence>MENIVQKKNSKKPLTKNDLELLDKNDLIDRILQLDSHIIQLKNVIKKSGENRKSGASQTSAKSFNFSQKSKRHILLKFYYLGWNYKGFVEQEDTINTVEHHIFEALKKSCLIENRESSNYHRCGRTDKGVSAHSQVISLDVRSVLKTDDQHKVNDELPYSKILNRILPDSIKCIAWASVGSDYSARFDCKHRTYKYFFPRGNLNIEAMRKAASLLIGLHDFRNICKMDVANGVVNFKRTIVDAQIICSNNDQSITAGYDMCFLIIKSKAFLWHQIRCIMGILFLVGQGREKSDIFSHLLNVEKCPRKPQYSLAHELPLNLFHCDYDDVDWFYDDQELHVVIKKLQEDWTMNSIKSAMTRSMLQNLENLTKNKISSNNQSDCLILGVHSKCYQPLMKRITCESLENRIKHFEKKQRINIKNVLKENE</sequence>
<keyword evidence="2" id="KW-0819">tRNA processing</keyword>
<dbReference type="InterPro" id="IPR020095">
    <property type="entry name" value="PsdUridine_synth_TruA_C"/>
</dbReference>
<reference evidence="5 6" key="1">
    <citation type="submission" date="2020-08" db="EMBL/GenBank/DDBJ databases">
        <title>Aphidius gifuensis genome sequencing and assembly.</title>
        <authorList>
            <person name="Du Z."/>
        </authorList>
    </citation>
    <scope>NUCLEOTIDE SEQUENCE [LARGE SCALE GENOMIC DNA]</scope>
    <source>
        <strain evidence="5">YNYX2018</strain>
        <tissue evidence="5">Adults</tissue>
    </source>
</reference>
<protein>
    <recommendedName>
        <fullName evidence="4">Pseudouridine synthase I TruA alpha/beta domain-containing protein</fullName>
    </recommendedName>
</protein>
<dbReference type="GO" id="GO:0009982">
    <property type="term" value="F:pseudouridine synthase activity"/>
    <property type="evidence" value="ECO:0007669"/>
    <property type="project" value="InterPro"/>
</dbReference>
<dbReference type="InterPro" id="IPR020103">
    <property type="entry name" value="PsdUridine_synth_cat_dom_sf"/>
</dbReference>
<evidence type="ECO:0000313" key="5">
    <source>
        <dbReference type="EMBL" id="KAF7989196.1"/>
    </source>
</evidence>
<dbReference type="PANTHER" id="PTHR11142">
    <property type="entry name" value="PSEUDOURIDYLATE SYNTHASE"/>
    <property type="match status" value="1"/>
</dbReference>
<dbReference type="Gene3D" id="3.30.70.660">
    <property type="entry name" value="Pseudouridine synthase I, catalytic domain, C-terminal subdomain"/>
    <property type="match status" value="1"/>
</dbReference>
<evidence type="ECO:0000256" key="1">
    <source>
        <dbReference type="ARBA" id="ARBA00009375"/>
    </source>
</evidence>
<dbReference type="InterPro" id="IPR041707">
    <property type="entry name" value="Pus3-like"/>
</dbReference>
<dbReference type="Pfam" id="PF01416">
    <property type="entry name" value="PseudoU_synth_1"/>
    <property type="match status" value="1"/>
</dbReference>
<name>A0A834XND8_APHGI</name>
<comment type="similarity">
    <text evidence="1">Belongs to the tRNA pseudouridine synthase TruA family.</text>
</comment>
<dbReference type="CDD" id="cd02569">
    <property type="entry name" value="PseudoU_synth_ScPus3"/>
    <property type="match status" value="1"/>
</dbReference>